<protein>
    <submittedName>
        <fullName evidence="9">Thioredoxin domain-containing protein</fullName>
    </submittedName>
</protein>
<dbReference type="SUPFAM" id="SSF52833">
    <property type="entry name" value="Thioredoxin-like"/>
    <property type="match status" value="1"/>
</dbReference>
<comment type="similarity">
    <text evidence="1">Belongs to the thioredoxin family. DsbA subfamily.</text>
</comment>
<evidence type="ECO:0000313" key="9">
    <source>
        <dbReference type="EMBL" id="NMH95393.1"/>
    </source>
</evidence>
<gene>
    <name evidence="9" type="ORF">HF519_28360</name>
</gene>
<dbReference type="RefSeq" id="WP_169416051.1">
    <property type="nucleotide sequence ID" value="NZ_JAAXKZ010000183.1"/>
</dbReference>
<sequence>MGGASRSEKQRRQQAANQRLAAAGITPRKSGTGGNRSALIVVGVVVAIAVVVGLVVAMTRGSGTAPVAANYPVAVSGTVVTAGQAGAPVTVDVYEDYLCPQCERFENAYGDEITAALNEGKIKVNYHATAILDQRTSPPGYSTLSANAGLCAANAGIFPAFHKQLFDEQPSEGGAGFTAAELVAKGNALGAAPGFEQCVTTNGNAAAIAAATEAAARTPSLTTNGQFGTPTVAVGGQKINLNDRDWLKNATGQA</sequence>
<evidence type="ECO:0000256" key="6">
    <source>
        <dbReference type="SAM" id="MobiDB-lite"/>
    </source>
</evidence>
<keyword evidence="2" id="KW-0732">Signal</keyword>
<feature type="transmembrane region" description="Helical" evidence="7">
    <location>
        <begin position="38"/>
        <end position="58"/>
    </location>
</feature>
<evidence type="ECO:0000256" key="3">
    <source>
        <dbReference type="ARBA" id="ARBA00023002"/>
    </source>
</evidence>
<dbReference type="AlphaFoldDB" id="A0A848DSA9"/>
<feature type="compositionally biased region" description="Low complexity" evidence="6">
    <location>
        <begin position="13"/>
        <end position="23"/>
    </location>
</feature>
<evidence type="ECO:0000256" key="5">
    <source>
        <dbReference type="ARBA" id="ARBA00023284"/>
    </source>
</evidence>
<feature type="compositionally biased region" description="Basic and acidic residues" evidence="6">
    <location>
        <begin position="1"/>
        <end position="11"/>
    </location>
</feature>
<keyword evidence="4" id="KW-1015">Disulfide bond</keyword>
<evidence type="ECO:0000256" key="4">
    <source>
        <dbReference type="ARBA" id="ARBA00023157"/>
    </source>
</evidence>
<evidence type="ECO:0000256" key="1">
    <source>
        <dbReference type="ARBA" id="ARBA00005791"/>
    </source>
</evidence>
<proteinExistence type="inferred from homology"/>
<keyword evidence="10" id="KW-1185">Reference proteome</keyword>
<dbReference type="PANTHER" id="PTHR13887:SF14">
    <property type="entry name" value="DISULFIDE BOND FORMATION PROTEIN D"/>
    <property type="match status" value="1"/>
</dbReference>
<feature type="domain" description="Thioredoxin-like fold" evidence="8">
    <location>
        <begin position="78"/>
        <end position="242"/>
    </location>
</feature>
<dbReference type="Proteomes" id="UP000586918">
    <property type="component" value="Unassembled WGS sequence"/>
</dbReference>
<evidence type="ECO:0000256" key="7">
    <source>
        <dbReference type="SAM" id="Phobius"/>
    </source>
</evidence>
<dbReference type="Gene3D" id="3.40.30.10">
    <property type="entry name" value="Glutaredoxin"/>
    <property type="match status" value="1"/>
</dbReference>
<accession>A0A848DSA9</accession>
<evidence type="ECO:0000256" key="2">
    <source>
        <dbReference type="ARBA" id="ARBA00022729"/>
    </source>
</evidence>
<comment type="caution">
    <text evidence="9">The sequence shown here is derived from an EMBL/GenBank/DDBJ whole genome shotgun (WGS) entry which is preliminary data.</text>
</comment>
<keyword evidence="7" id="KW-0812">Transmembrane</keyword>
<evidence type="ECO:0000313" key="10">
    <source>
        <dbReference type="Proteomes" id="UP000586918"/>
    </source>
</evidence>
<dbReference type="InterPro" id="IPR012336">
    <property type="entry name" value="Thioredoxin-like_fold"/>
</dbReference>
<name>A0A848DSA9_9PSEU</name>
<dbReference type="Pfam" id="PF13462">
    <property type="entry name" value="Thioredoxin_4"/>
    <property type="match status" value="1"/>
</dbReference>
<dbReference type="CDD" id="cd02972">
    <property type="entry name" value="DsbA_family"/>
    <property type="match status" value="1"/>
</dbReference>
<dbReference type="EMBL" id="JAAXKZ010000183">
    <property type="protein sequence ID" value="NMH95393.1"/>
    <property type="molecule type" value="Genomic_DNA"/>
</dbReference>
<keyword evidence="7" id="KW-0472">Membrane</keyword>
<keyword evidence="7" id="KW-1133">Transmembrane helix</keyword>
<dbReference type="PANTHER" id="PTHR13887">
    <property type="entry name" value="GLUTATHIONE S-TRANSFERASE KAPPA"/>
    <property type="match status" value="1"/>
</dbReference>
<dbReference type="GO" id="GO:0016491">
    <property type="term" value="F:oxidoreductase activity"/>
    <property type="evidence" value="ECO:0007669"/>
    <property type="project" value="UniProtKB-KW"/>
</dbReference>
<reference evidence="9 10" key="1">
    <citation type="submission" date="2020-04" db="EMBL/GenBank/DDBJ databases">
        <authorList>
            <person name="Klaysubun C."/>
            <person name="Duangmal K."/>
            <person name="Lipun K."/>
        </authorList>
    </citation>
    <scope>NUCLEOTIDE SEQUENCE [LARGE SCALE GENOMIC DNA]</scope>
    <source>
        <strain evidence="9 10">DSM 45300</strain>
    </source>
</reference>
<feature type="region of interest" description="Disordered" evidence="6">
    <location>
        <begin position="1"/>
        <end position="29"/>
    </location>
</feature>
<organism evidence="9 10">
    <name type="scientific">Pseudonocardia bannensis</name>
    <dbReference type="NCBI Taxonomy" id="630973"/>
    <lineage>
        <taxon>Bacteria</taxon>
        <taxon>Bacillati</taxon>
        <taxon>Actinomycetota</taxon>
        <taxon>Actinomycetes</taxon>
        <taxon>Pseudonocardiales</taxon>
        <taxon>Pseudonocardiaceae</taxon>
        <taxon>Pseudonocardia</taxon>
    </lineage>
</organism>
<keyword evidence="3" id="KW-0560">Oxidoreductase</keyword>
<evidence type="ECO:0000259" key="8">
    <source>
        <dbReference type="Pfam" id="PF13462"/>
    </source>
</evidence>
<dbReference type="InterPro" id="IPR036249">
    <property type="entry name" value="Thioredoxin-like_sf"/>
</dbReference>
<keyword evidence="5" id="KW-0676">Redox-active center</keyword>